<keyword evidence="3" id="KW-1003">Cell membrane</keyword>
<dbReference type="FunFam" id="3.40.50.300:FF:000838">
    <property type="entry name" value="ABC multidrug transporter (Eurofung)"/>
    <property type="match status" value="1"/>
</dbReference>
<dbReference type="FunFam" id="1.20.1560.10:FF:000066">
    <property type="entry name" value="ABC multidrug transporter (Eurofung)"/>
    <property type="match status" value="1"/>
</dbReference>
<dbReference type="InterPro" id="IPR003439">
    <property type="entry name" value="ABC_transporter-like_ATP-bd"/>
</dbReference>
<dbReference type="GO" id="GO:0005524">
    <property type="term" value="F:ATP binding"/>
    <property type="evidence" value="ECO:0007669"/>
    <property type="project" value="UniProtKB-KW"/>
</dbReference>
<feature type="transmembrane region" description="Helical" evidence="10">
    <location>
        <begin position="96"/>
        <end position="117"/>
    </location>
</feature>
<dbReference type="InterPro" id="IPR044746">
    <property type="entry name" value="ABCC_6TM_D1"/>
</dbReference>
<name>A0A0N0V5G4_FUSLA</name>
<evidence type="ECO:0000256" key="4">
    <source>
        <dbReference type="ARBA" id="ARBA00022692"/>
    </source>
</evidence>
<keyword evidence="5" id="KW-0547">Nucleotide-binding</keyword>
<gene>
    <name evidence="13" type="ORF">FLAG1_10120</name>
</gene>
<dbReference type="Gene3D" id="3.40.50.300">
    <property type="entry name" value="P-loop containing nucleotide triphosphate hydrolases"/>
    <property type="match status" value="2"/>
</dbReference>
<dbReference type="FunFam" id="1.20.1560.10:FF:000055">
    <property type="entry name" value="ABC multidrug transporter (Eurofung)"/>
    <property type="match status" value="1"/>
</dbReference>
<keyword evidence="7 10" id="KW-1133">Transmembrane helix</keyword>
<dbReference type="OrthoDB" id="6500128at2759"/>
<dbReference type="Pfam" id="PF24357">
    <property type="entry name" value="TMD0_ABC"/>
    <property type="match status" value="1"/>
</dbReference>
<keyword evidence="14" id="KW-1185">Reference proteome</keyword>
<feature type="domain" description="ABC transmembrane type-1" evidence="12">
    <location>
        <begin position="909"/>
        <end position="1189"/>
    </location>
</feature>
<evidence type="ECO:0000256" key="10">
    <source>
        <dbReference type="SAM" id="Phobius"/>
    </source>
</evidence>
<dbReference type="InterPro" id="IPR011527">
    <property type="entry name" value="ABC1_TM_dom"/>
</dbReference>
<dbReference type="PANTHER" id="PTHR24223">
    <property type="entry name" value="ATP-BINDING CASSETTE SUB-FAMILY C"/>
    <property type="match status" value="1"/>
</dbReference>
<dbReference type="InterPro" id="IPR044726">
    <property type="entry name" value="ABCC_6TM_D2"/>
</dbReference>
<keyword evidence="4 10" id="KW-0812">Transmembrane</keyword>
<dbReference type="GO" id="GO:0005886">
    <property type="term" value="C:plasma membrane"/>
    <property type="evidence" value="ECO:0007669"/>
    <property type="project" value="UniProtKB-SubCell"/>
</dbReference>
<dbReference type="CDD" id="cd03250">
    <property type="entry name" value="ABCC_MRP_domain1"/>
    <property type="match status" value="1"/>
</dbReference>
<dbReference type="PROSITE" id="PS50893">
    <property type="entry name" value="ABC_TRANSPORTER_2"/>
    <property type="match status" value="2"/>
</dbReference>
<evidence type="ECO:0000256" key="8">
    <source>
        <dbReference type="ARBA" id="ARBA00023136"/>
    </source>
</evidence>
<reference evidence="13 14" key="1">
    <citation type="submission" date="2015-04" db="EMBL/GenBank/DDBJ databases">
        <title>The draft genome sequence of Fusarium langsethiae, a T-2/HT-2 mycotoxin producer.</title>
        <authorList>
            <person name="Lysoe E."/>
            <person name="Divon H.H."/>
            <person name="Terzi V."/>
            <person name="Orru L."/>
            <person name="Lamontanara A."/>
            <person name="Kolseth A.-K."/>
            <person name="Frandsen R.J."/>
            <person name="Nielsen K."/>
            <person name="Thrane U."/>
        </authorList>
    </citation>
    <scope>NUCLEOTIDE SEQUENCE [LARGE SCALE GENOMIC DNA]</scope>
    <source>
        <strain evidence="13 14">Fl201059</strain>
    </source>
</reference>
<feature type="transmembrane region" description="Helical" evidence="10">
    <location>
        <begin position="155"/>
        <end position="173"/>
    </location>
</feature>
<dbReference type="InterPro" id="IPR056227">
    <property type="entry name" value="TMD0_ABC"/>
</dbReference>
<feature type="region of interest" description="Disordered" evidence="9">
    <location>
        <begin position="574"/>
        <end position="610"/>
    </location>
</feature>
<evidence type="ECO:0000313" key="14">
    <source>
        <dbReference type="Proteomes" id="UP000037904"/>
    </source>
</evidence>
<dbReference type="CDD" id="cd18579">
    <property type="entry name" value="ABC_6TM_ABCC_D1"/>
    <property type="match status" value="1"/>
</dbReference>
<dbReference type="InterPro" id="IPR003593">
    <property type="entry name" value="AAA+_ATPase"/>
</dbReference>
<keyword evidence="8 10" id="KW-0472">Membrane</keyword>
<feature type="transmembrane region" description="Helical" evidence="10">
    <location>
        <begin position="408"/>
        <end position="429"/>
    </location>
</feature>
<dbReference type="SMART" id="SM00382">
    <property type="entry name" value="AAA"/>
    <property type="match status" value="2"/>
</dbReference>
<feature type="transmembrane region" description="Helical" evidence="10">
    <location>
        <begin position="384"/>
        <end position="402"/>
    </location>
</feature>
<evidence type="ECO:0000256" key="9">
    <source>
        <dbReference type="SAM" id="MobiDB-lite"/>
    </source>
</evidence>
<keyword evidence="2" id="KW-0813">Transport</keyword>
<feature type="transmembrane region" description="Helical" evidence="10">
    <location>
        <begin position="486"/>
        <end position="510"/>
    </location>
</feature>
<feature type="transmembrane region" description="Helical" evidence="10">
    <location>
        <begin position="1024"/>
        <end position="1043"/>
    </location>
</feature>
<dbReference type="GO" id="GO:0140359">
    <property type="term" value="F:ABC-type transporter activity"/>
    <property type="evidence" value="ECO:0007669"/>
    <property type="project" value="InterPro"/>
</dbReference>
<protein>
    <submittedName>
        <fullName evidence="13">Metal resistance protein ycf1</fullName>
    </submittedName>
</protein>
<feature type="transmembrane region" description="Helical" evidence="10">
    <location>
        <begin position="31"/>
        <end position="51"/>
    </location>
</feature>
<feature type="transmembrane region" description="Helical" evidence="10">
    <location>
        <begin position="129"/>
        <end position="149"/>
    </location>
</feature>
<feature type="compositionally biased region" description="Polar residues" evidence="9">
    <location>
        <begin position="840"/>
        <end position="851"/>
    </location>
</feature>
<dbReference type="PROSITE" id="PS50929">
    <property type="entry name" value="ABC_TM1F"/>
    <property type="match status" value="2"/>
</dbReference>
<evidence type="ECO:0000256" key="1">
    <source>
        <dbReference type="ARBA" id="ARBA00004651"/>
    </source>
</evidence>
<comment type="caution">
    <text evidence="13">The sequence shown here is derived from an EMBL/GenBank/DDBJ whole genome shotgun (WGS) entry which is preliminary data.</text>
</comment>
<evidence type="ECO:0000256" key="5">
    <source>
        <dbReference type="ARBA" id="ARBA00022741"/>
    </source>
</evidence>
<dbReference type="PROSITE" id="PS00211">
    <property type="entry name" value="ABC_TRANSPORTER_1"/>
    <property type="match status" value="2"/>
</dbReference>
<comment type="subcellular location">
    <subcellularLocation>
        <location evidence="1">Cell membrane</location>
        <topology evidence="1">Multi-pass membrane protein</topology>
    </subcellularLocation>
</comment>
<feature type="domain" description="ABC transporter" evidence="11">
    <location>
        <begin position="623"/>
        <end position="848"/>
    </location>
</feature>
<feature type="transmembrane region" description="Helical" evidence="10">
    <location>
        <begin position="63"/>
        <end position="84"/>
    </location>
</feature>
<dbReference type="Pfam" id="PF00664">
    <property type="entry name" value="ABC_membrane"/>
    <property type="match status" value="2"/>
</dbReference>
<evidence type="ECO:0000256" key="7">
    <source>
        <dbReference type="ARBA" id="ARBA00022989"/>
    </source>
</evidence>
<dbReference type="GO" id="GO:0016887">
    <property type="term" value="F:ATP hydrolysis activity"/>
    <property type="evidence" value="ECO:0007669"/>
    <property type="project" value="InterPro"/>
</dbReference>
<feature type="transmembrane region" description="Helical" evidence="10">
    <location>
        <begin position="1157"/>
        <end position="1174"/>
    </location>
</feature>
<dbReference type="InterPro" id="IPR017871">
    <property type="entry name" value="ABC_transporter-like_CS"/>
</dbReference>
<sequence length="1473" mass="162368">MNSSSCDRSFGPYAKGCRGGFDFTLLFEESILVVPVTALLLLAAPFRASYLLRKNSVKVEDSYWLYCKIILCLLLLASQIAFLICWTQSPAVATKASLPAAALSIVASISLLGLSYVEHVYSYRPSTVLNLFLLLSVLFDAARTRTLWLQGYNRPAAITALVSTIVKIVMLSVEAIDKRGFLRPEYRELPSEVTSGVFSHWFFSWQLPLFRVGYSHDLEIESLFPLEKHFKSSYLQRLLQTAWAKTPKKGEYDLLFAVVKTLKRPVLSIIFPRLCFIGFTFCQPFLISATLTWAEKDPNSDDMNQGYGLIGAWFLVFVGLAVTTGQYQHLTVRATTMARGQLISMLYDKATNLSITAANPTAALTLMSADIERIDTGWRTAHDVWANLIEIVIAVYLLGRQLGLACLIPVGAAIFSIIGSVIAVSFVMARQAMWLEAIERRIFVTSQMLGSMKGVKMCGLSQVLGTRIQAMREEELHISGKFRRLLIWNMVLAYLAPIFAPILSFMTYSLLAQSQGGKGNLDTNRMFTSLSLFALLQEPLTSFVTALSSFMGSVGSFVRIQAFLNSDARADSRILQDNGDGGNTSVSEVASNEEKRSVTPIQESRRMETDALKKSPDGDAFIIRNASFGYDKNENPTLSNIDAVVPSGKLTLIVGPVGSGKSTLLKALLGEVGILQGSIHVSNSKIAYCDQTPWHMNGTVRDSIIAFSRPDERWYQKVLEACALKQDLAQLPRGDLSTIGSKGIVLSGGQSQRVSLARAVYAQMSTIILDDVFSGLDAHTENAIFNNLLGDHGLLRDLNTTVIIVSSRDHIICFDGTGTSCVQGTFDELNNSDNYVSRSAVSTTDETQSKAPGSGPDSTLAPLPESSAAVLADLDMALIEGKQDDAGRRSGDMAIYMYYMHAIGWIPTLIFVLAICAYIFCQCFPTIWLNWWAAANAKEPFTRLGYYLGIYAMLGALSIIFLVLSTWQMIVTMVPLSGNNFHQSLLKTVLDAPMSFFAATDAGTTINRFSQDLQLIDMDLPLSALNTFATFVLCIAEMILIAVGSHYTAIAFPFLLATLWVVQHAYLRTSRQLRFMDLEAKSPLYALFTETVTGLATLRAFGWRDALEKKHHELLDRSQRPFYLLYAVQRWLTLVLDMIVTVIAVLVVVLVTQLRGVLPAGLIGVALVNIIQFSQHLKLLLTFWTTLETHIGAISRIKSFTSDTASEHEPQETEQPPSVWPSKGTIMFDQVSAGYKESEDVLKNITLTIEAGQKIGICGRTGSGKSSMVSCLFRMIDLHGGRIMVDGLDISTIPREEIRTRLVGVPQDAFLIDGSNVRLNADPAGGLTDATIEDALKAVELWDIVTDNGGLDVAIEELHLSHGQRQLFCIARAILRPSPIVILDEATSSVDSRVNELVQRLVRERFESRTVISIVHKLESALEDFDMVVVLDAGKLQEFGHPHELLAKGPDVSAFASMYQNQSVATEKKEDKQ</sequence>
<evidence type="ECO:0000259" key="11">
    <source>
        <dbReference type="PROSITE" id="PS50893"/>
    </source>
</evidence>
<dbReference type="Pfam" id="PF00005">
    <property type="entry name" value="ABC_tran"/>
    <property type="match status" value="2"/>
</dbReference>
<dbReference type="InterPro" id="IPR027417">
    <property type="entry name" value="P-loop_NTPase"/>
</dbReference>
<evidence type="ECO:0000259" key="12">
    <source>
        <dbReference type="PROSITE" id="PS50929"/>
    </source>
</evidence>
<organism evidence="13 14">
    <name type="scientific">Fusarium langsethiae</name>
    <dbReference type="NCBI Taxonomy" id="179993"/>
    <lineage>
        <taxon>Eukaryota</taxon>
        <taxon>Fungi</taxon>
        <taxon>Dikarya</taxon>
        <taxon>Ascomycota</taxon>
        <taxon>Pezizomycotina</taxon>
        <taxon>Sordariomycetes</taxon>
        <taxon>Hypocreomycetidae</taxon>
        <taxon>Hypocreales</taxon>
        <taxon>Nectriaceae</taxon>
        <taxon>Fusarium</taxon>
    </lineage>
</organism>
<feature type="transmembrane region" description="Helical" evidence="10">
    <location>
        <begin position="1131"/>
        <end position="1151"/>
    </location>
</feature>
<feature type="transmembrane region" description="Helical" evidence="10">
    <location>
        <begin position="898"/>
        <end position="920"/>
    </location>
</feature>
<keyword evidence="6" id="KW-0067">ATP-binding</keyword>
<evidence type="ECO:0000256" key="6">
    <source>
        <dbReference type="ARBA" id="ARBA00022840"/>
    </source>
</evidence>
<evidence type="ECO:0000313" key="13">
    <source>
        <dbReference type="EMBL" id="KPA37081.1"/>
    </source>
</evidence>
<accession>A0A0N0V5G4</accession>
<dbReference type="CDD" id="cd18580">
    <property type="entry name" value="ABC_6TM_ABCC_D2"/>
    <property type="match status" value="1"/>
</dbReference>
<dbReference type="Gene3D" id="1.20.1560.10">
    <property type="entry name" value="ABC transporter type 1, transmembrane domain"/>
    <property type="match status" value="2"/>
</dbReference>
<dbReference type="EMBL" id="JXCE01000482">
    <property type="protein sequence ID" value="KPA37081.1"/>
    <property type="molecule type" value="Genomic_DNA"/>
</dbReference>
<evidence type="ECO:0000256" key="3">
    <source>
        <dbReference type="ARBA" id="ARBA00022475"/>
    </source>
</evidence>
<dbReference type="PANTHER" id="PTHR24223:SF269">
    <property type="entry name" value="ABC MULTIDRUG TRANSPORTER (EUROFUNG)-RELATED"/>
    <property type="match status" value="1"/>
</dbReference>
<dbReference type="Proteomes" id="UP000037904">
    <property type="component" value="Unassembled WGS sequence"/>
</dbReference>
<proteinExistence type="predicted"/>
<feature type="compositionally biased region" description="Basic and acidic residues" evidence="9">
    <location>
        <begin position="592"/>
        <end position="610"/>
    </location>
</feature>
<dbReference type="InterPro" id="IPR050173">
    <property type="entry name" value="ABC_transporter_C-like"/>
</dbReference>
<feature type="region of interest" description="Disordered" evidence="9">
    <location>
        <begin position="840"/>
        <end position="862"/>
    </location>
</feature>
<feature type="transmembrane region" description="Helical" evidence="10">
    <location>
        <begin position="270"/>
        <end position="294"/>
    </location>
</feature>
<dbReference type="InterPro" id="IPR036640">
    <property type="entry name" value="ABC1_TM_sf"/>
</dbReference>
<feature type="transmembrane region" description="Helical" evidence="10">
    <location>
        <begin position="944"/>
        <end position="964"/>
    </location>
</feature>
<dbReference type="SUPFAM" id="SSF52540">
    <property type="entry name" value="P-loop containing nucleoside triphosphate hydrolases"/>
    <property type="match status" value="2"/>
</dbReference>
<dbReference type="SUPFAM" id="SSF90123">
    <property type="entry name" value="ABC transporter transmembrane region"/>
    <property type="match status" value="2"/>
</dbReference>
<dbReference type="CDD" id="cd03244">
    <property type="entry name" value="ABCC_MRP_domain2"/>
    <property type="match status" value="1"/>
</dbReference>
<feature type="domain" description="ABC transporter" evidence="11">
    <location>
        <begin position="1226"/>
        <end position="1458"/>
    </location>
</feature>
<evidence type="ECO:0000256" key="2">
    <source>
        <dbReference type="ARBA" id="ARBA00022448"/>
    </source>
</evidence>
<feature type="transmembrane region" description="Helical" evidence="10">
    <location>
        <begin position="306"/>
        <end position="327"/>
    </location>
</feature>
<feature type="domain" description="ABC transmembrane type-1" evidence="12">
    <location>
        <begin position="274"/>
        <end position="552"/>
    </location>
</feature>